<evidence type="ECO:0000256" key="1">
    <source>
        <dbReference type="SAM" id="MobiDB-lite"/>
    </source>
</evidence>
<dbReference type="OrthoDB" id="2419400at2759"/>
<gene>
    <name evidence="3" type="ORF">KFL_002440060</name>
</gene>
<dbReference type="STRING" id="105231.A0A1Y1I3T4"/>
<dbReference type="OMA" id="CNFIERR"/>
<dbReference type="Pfam" id="PF09423">
    <property type="entry name" value="PhoD"/>
    <property type="match status" value="1"/>
</dbReference>
<dbReference type="InterPro" id="IPR038607">
    <property type="entry name" value="PhoD-like_sf"/>
</dbReference>
<dbReference type="InterPro" id="IPR018946">
    <property type="entry name" value="PhoD-like_MPP"/>
</dbReference>
<sequence length="594" mass="65985">MAAPGGFLSGQAEAPSAGVVIPDQEEHSASGSWKADLKGKMRSLKNALKSAGLGRTHSAQSKDIPDPADVIVGPVIGKVTDCTARILIELDKTAQVTLALVDEISGILAGSKVLAVPPFQPTIFTFQGLKPETSYSVQIRGCHCGITSGFKTIAQCANEVKFAVISCNKIFITRTEVKTGTGDLWHHLEKRIAKGQVDMMLHLGDQVYADGDKAFDKAAAREHTSLSNKFAVAEDMLKGIPWEQWPQYYDRICAIYREIYRETWAHPPTARCLATCPSIMIYDDHEVRDNWGDLPTDWDPASLHMFVARCAWRVQLEYQRQLHEDVDFAHLERITRDFHFHVVGGVGLMFLDIRGSRTFHRRPNDPYKYLGSDQWTEIKSALGRGGIFDGVRALLVCSPAPVVFLTGLVTDEFADHIARLEDFKGHWSHRDHRGEQLEFLTRLVEWKGRVAAGAGGRELYIFGGDVHCGGHSDILLGDQLVFRQLTSSAIANHPLPTTAYTVLRLAGDTLEDLGENFSFHHHHWTRRRNYGLVSVVNQNQGDPAAEVKITTQLVDGHAVMTHEGPIVSSCDEKVTDWNILGRCIRSIKGKLVLR</sequence>
<protein>
    <recommendedName>
        <fullName evidence="2">PhoD-like phosphatase metallophosphatase domain-containing protein</fullName>
    </recommendedName>
</protein>
<dbReference type="PANTHER" id="PTHR37031">
    <property type="entry name" value="METALLOPHOSPHATASE BINDING DOMAIN PROTEIN"/>
    <property type="match status" value="1"/>
</dbReference>
<dbReference type="Proteomes" id="UP000054558">
    <property type="component" value="Unassembled WGS sequence"/>
</dbReference>
<evidence type="ECO:0000259" key="2">
    <source>
        <dbReference type="Pfam" id="PF09423"/>
    </source>
</evidence>
<name>A0A1Y1I3T4_KLENI</name>
<dbReference type="Gene3D" id="3.60.21.70">
    <property type="entry name" value="PhoD-like phosphatase"/>
    <property type="match status" value="1"/>
</dbReference>
<dbReference type="SUPFAM" id="SSF56300">
    <property type="entry name" value="Metallo-dependent phosphatases"/>
    <property type="match status" value="1"/>
</dbReference>
<feature type="region of interest" description="Disordered" evidence="1">
    <location>
        <begin position="1"/>
        <end position="35"/>
    </location>
</feature>
<dbReference type="InterPro" id="IPR029052">
    <property type="entry name" value="Metallo-depent_PP-like"/>
</dbReference>
<dbReference type="CDD" id="cd07389">
    <property type="entry name" value="MPP_PhoD"/>
    <property type="match status" value="1"/>
</dbReference>
<accession>A0A1Y1I3T4</accession>
<dbReference type="EMBL" id="DF237193">
    <property type="protein sequence ID" value="GAQ85600.1"/>
    <property type="molecule type" value="Genomic_DNA"/>
</dbReference>
<feature type="domain" description="PhoD-like phosphatase metallophosphatase" evidence="2">
    <location>
        <begin position="162"/>
        <end position="356"/>
    </location>
</feature>
<evidence type="ECO:0000313" key="3">
    <source>
        <dbReference type="EMBL" id="GAQ85600.1"/>
    </source>
</evidence>
<dbReference type="PANTHER" id="PTHR37031:SF2">
    <property type="entry name" value="PHOD-LIKE PHOSPHATASE METALLOPHOSPHATASE DOMAIN-CONTAINING PROTEIN"/>
    <property type="match status" value="1"/>
</dbReference>
<keyword evidence="4" id="KW-1185">Reference proteome</keyword>
<organism evidence="3 4">
    <name type="scientific">Klebsormidium nitens</name>
    <name type="common">Green alga</name>
    <name type="synonym">Ulothrix nitens</name>
    <dbReference type="NCBI Taxonomy" id="105231"/>
    <lineage>
        <taxon>Eukaryota</taxon>
        <taxon>Viridiplantae</taxon>
        <taxon>Streptophyta</taxon>
        <taxon>Klebsormidiophyceae</taxon>
        <taxon>Klebsormidiales</taxon>
        <taxon>Klebsormidiaceae</taxon>
        <taxon>Klebsormidium</taxon>
    </lineage>
</organism>
<evidence type="ECO:0000313" key="4">
    <source>
        <dbReference type="Proteomes" id="UP000054558"/>
    </source>
</evidence>
<proteinExistence type="predicted"/>
<dbReference type="AlphaFoldDB" id="A0A1Y1I3T4"/>
<reference evidence="3 4" key="1">
    <citation type="journal article" date="2014" name="Nat. Commun.">
        <title>Klebsormidium flaccidum genome reveals primary factors for plant terrestrial adaptation.</title>
        <authorList>
            <person name="Hori K."/>
            <person name="Maruyama F."/>
            <person name="Fujisawa T."/>
            <person name="Togashi T."/>
            <person name="Yamamoto N."/>
            <person name="Seo M."/>
            <person name="Sato S."/>
            <person name="Yamada T."/>
            <person name="Mori H."/>
            <person name="Tajima N."/>
            <person name="Moriyama T."/>
            <person name="Ikeuchi M."/>
            <person name="Watanabe M."/>
            <person name="Wada H."/>
            <person name="Kobayashi K."/>
            <person name="Saito M."/>
            <person name="Masuda T."/>
            <person name="Sasaki-Sekimoto Y."/>
            <person name="Mashiguchi K."/>
            <person name="Awai K."/>
            <person name="Shimojima M."/>
            <person name="Masuda S."/>
            <person name="Iwai M."/>
            <person name="Nobusawa T."/>
            <person name="Narise T."/>
            <person name="Kondo S."/>
            <person name="Saito H."/>
            <person name="Sato R."/>
            <person name="Murakawa M."/>
            <person name="Ihara Y."/>
            <person name="Oshima-Yamada Y."/>
            <person name="Ohtaka K."/>
            <person name="Satoh M."/>
            <person name="Sonobe K."/>
            <person name="Ishii M."/>
            <person name="Ohtani R."/>
            <person name="Kanamori-Sato M."/>
            <person name="Honoki R."/>
            <person name="Miyazaki D."/>
            <person name="Mochizuki H."/>
            <person name="Umetsu J."/>
            <person name="Higashi K."/>
            <person name="Shibata D."/>
            <person name="Kamiya Y."/>
            <person name="Sato N."/>
            <person name="Nakamura Y."/>
            <person name="Tabata S."/>
            <person name="Ida S."/>
            <person name="Kurokawa K."/>
            <person name="Ohta H."/>
        </authorList>
    </citation>
    <scope>NUCLEOTIDE SEQUENCE [LARGE SCALE GENOMIC DNA]</scope>
    <source>
        <strain evidence="3 4">NIES-2285</strain>
    </source>
</reference>